<evidence type="ECO:0000259" key="8">
    <source>
        <dbReference type="Pfam" id="PF06808"/>
    </source>
</evidence>
<evidence type="ECO:0000256" key="7">
    <source>
        <dbReference type="RuleBase" id="RU369079"/>
    </source>
</evidence>
<feature type="transmembrane region" description="Helical" evidence="7">
    <location>
        <begin position="408"/>
        <end position="427"/>
    </location>
</feature>
<reference evidence="9 10" key="1">
    <citation type="submission" date="2019-12" db="EMBL/GenBank/DDBJ databases">
        <authorList>
            <person name="Huq M.A."/>
        </authorList>
    </citation>
    <scope>NUCLEOTIDE SEQUENCE [LARGE SCALE GENOMIC DNA]</scope>
    <source>
        <strain evidence="9 10">MAH-25</strain>
    </source>
</reference>
<accession>A0A6N8IY66</accession>
<evidence type="ECO:0000313" key="9">
    <source>
        <dbReference type="EMBL" id="MVQ31959.1"/>
    </source>
</evidence>
<keyword evidence="10" id="KW-1185">Reference proteome</keyword>
<feature type="transmembrane region" description="Helical" evidence="7">
    <location>
        <begin position="7"/>
        <end position="38"/>
    </location>
</feature>
<comment type="caution">
    <text evidence="7">Lacks conserved residue(s) required for the propagation of feature annotation.</text>
</comment>
<feature type="transmembrane region" description="Helical" evidence="7">
    <location>
        <begin position="220"/>
        <end position="242"/>
    </location>
</feature>
<feature type="domain" description="TRAP C4-dicarboxylate transport system permease DctM subunit" evidence="8">
    <location>
        <begin position="11"/>
        <end position="422"/>
    </location>
</feature>
<feature type="transmembrane region" description="Helical" evidence="7">
    <location>
        <begin position="320"/>
        <end position="350"/>
    </location>
</feature>
<dbReference type="GO" id="GO:0005886">
    <property type="term" value="C:plasma membrane"/>
    <property type="evidence" value="ECO:0007669"/>
    <property type="project" value="UniProtKB-SubCell"/>
</dbReference>
<feature type="transmembrane region" description="Helical" evidence="7">
    <location>
        <begin position="140"/>
        <end position="164"/>
    </location>
</feature>
<evidence type="ECO:0000256" key="4">
    <source>
        <dbReference type="ARBA" id="ARBA00022692"/>
    </source>
</evidence>
<proteinExistence type="inferred from homology"/>
<evidence type="ECO:0000256" key="5">
    <source>
        <dbReference type="ARBA" id="ARBA00022989"/>
    </source>
</evidence>
<dbReference type="Pfam" id="PF06808">
    <property type="entry name" value="DctM"/>
    <property type="match status" value="1"/>
</dbReference>
<comment type="function">
    <text evidence="7">Part of the tripartite ATP-independent periplasmic (TRAP) transport system.</text>
</comment>
<keyword evidence="2" id="KW-1003">Cell membrane</keyword>
<dbReference type="PANTHER" id="PTHR33362:SF5">
    <property type="entry name" value="C4-DICARBOXYLATE TRAP TRANSPORTER LARGE PERMEASE PROTEIN DCTM"/>
    <property type="match status" value="1"/>
</dbReference>
<dbReference type="NCBIfam" id="TIGR00786">
    <property type="entry name" value="dctM"/>
    <property type="match status" value="1"/>
</dbReference>
<dbReference type="EMBL" id="WSEL01000009">
    <property type="protein sequence ID" value="MVQ31959.1"/>
    <property type="molecule type" value="Genomic_DNA"/>
</dbReference>
<feature type="transmembrane region" description="Helical" evidence="7">
    <location>
        <begin position="176"/>
        <end position="200"/>
    </location>
</feature>
<dbReference type="Proteomes" id="UP000469385">
    <property type="component" value="Unassembled WGS sequence"/>
</dbReference>
<comment type="subcellular location">
    <subcellularLocation>
        <location evidence="1 7">Cell inner membrane</location>
        <topology evidence="1 7">Multi-pass membrane protein</topology>
    </subcellularLocation>
</comment>
<keyword evidence="4 7" id="KW-0812">Transmembrane</keyword>
<sequence length="434" mass="45939">MFGEYQIVLIFVLFIGLLGAGMSVPFAILLPALVYLYLQGGIAALHGLGITSWGSMDSYTLTSIPLFVLMAELLQRSGLGMRVYGGLSQLVRRVPGGLLQTNIAGCAVFAAVSGSSIATAASIGQVALPQLKARNYDPRLATGSLAAGGTLGILIPPSIAMIVYATFTETSVAKLFMAGIVPGIVLTLLFMAYLAVAAVLRPEIAPRERGELTRAMVLRALVDIVPFMLLIGGIMGAIYTGVATPTEAAGAGCLFALALALTFGSLPWRAFLDCLKSCTLTVANILFITYAAFIFSYAMSYGGVGEEVTQYIIGLNLSKLGFFFALLVLFTVLGALVESLGMIVITVPLLYPLLAKYGIDPVWFGIIVVLFIEMGQITPPIGINLFVIQSIARGKLSDVVVGTVPFHLLMFVLLGMLVAWPQLALWLPGQVSGR</sequence>
<feature type="transmembrane region" description="Helical" evidence="7">
    <location>
        <begin position="248"/>
        <end position="268"/>
    </location>
</feature>
<comment type="subunit">
    <text evidence="7">The complex comprises the extracytoplasmic solute receptor protein and the two transmembrane proteins.</text>
</comment>
<protein>
    <recommendedName>
        <fullName evidence="7">TRAP transporter large permease protein</fullName>
    </recommendedName>
</protein>
<evidence type="ECO:0000256" key="3">
    <source>
        <dbReference type="ARBA" id="ARBA00022519"/>
    </source>
</evidence>
<feature type="transmembrane region" description="Helical" evidence="7">
    <location>
        <begin position="362"/>
        <end position="388"/>
    </location>
</feature>
<dbReference type="AlphaFoldDB" id="A0A6N8IY66"/>
<dbReference type="GO" id="GO:0022857">
    <property type="term" value="F:transmembrane transporter activity"/>
    <property type="evidence" value="ECO:0007669"/>
    <property type="project" value="UniProtKB-UniRule"/>
</dbReference>
<keyword evidence="7" id="KW-0813">Transport</keyword>
<dbReference type="InterPro" id="IPR010656">
    <property type="entry name" value="DctM"/>
</dbReference>
<comment type="caution">
    <text evidence="9">The sequence shown here is derived from an EMBL/GenBank/DDBJ whole genome shotgun (WGS) entry which is preliminary data.</text>
</comment>
<dbReference type="PANTHER" id="PTHR33362">
    <property type="entry name" value="SIALIC ACID TRAP TRANSPORTER PERMEASE PROTEIN SIAT-RELATED"/>
    <property type="match status" value="1"/>
</dbReference>
<gene>
    <name evidence="9" type="ORF">GON04_21045</name>
</gene>
<evidence type="ECO:0000256" key="1">
    <source>
        <dbReference type="ARBA" id="ARBA00004429"/>
    </source>
</evidence>
<feature type="transmembrane region" description="Helical" evidence="7">
    <location>
        <begin position="280"/>
        <end position="300"/>
    </location>
</feature>
<name>A0A6N8IY66_9BURK</name>
<comment type="similarity">
    <text evidence="7">Belongs to the TRAP transporter large permease family.</text>
</comment>
<dbReference type="PIRSF" id="PIRSF006066">
    <property type="entry name" value="HI0050"/>
    <property type="match status" value="1"/>
</dbReference>
<keyword evidence="5 7" id="KW-1133">Transmembrane helix</keyword>
<organism evidence="9 10">
    <name type="scientific">Ramlibacter pinisoli</name>
    <dbReference type="NCBI Taxonomy" id="2682844"/>
    <lineage>
        <taxon>Bacteria</taxon>
        <taxon>Pseudomonadati</taxon>
        <taxon>Pseudomonadota</taxon>
        <taxon>Betaproteobacteria</taxon>
        <taxon>Burkholderiales</taxon>
        <taxon>Comamonadaceae</taxon>
        <taxon>Ramlibacter</taxon>
    </lineage>
</organism>
<evidence type="ECO:0000256" key="2">
    <source>
        <dbReference type="ARBA" id="ARBA00022475"/>
    </source>
</evidence>
<evidence type="ECO:0000313" key="10">
    <source>
        <dbReference type="Proteomes" id="UP000469385"/>
    </source>
</evidence>
<keyword evidence="6 7" id="KW-0472">Membrane</keyword>
<dbReference type="RefSeq" id="WP_157399960.1">
    <property type="nucleotide sequence ID" value="NZ_WSEL01000009.1"/>
</dbReference>
<keyword evidence="3 7" id="KW-0997">Cell inner membrane</keyword>
<dbReference type="InterPro" id="IPR004681">
    <property type="entry name" value="TRAP_DctM"/>
</dbReference>
<evidence type="ECO:0000256" key="6">
    <source>
        <dbReference type="ARBA" id="ARBA00023136"/>
    </source>
</evidence>